<gene>
    <name evidence="3" type="ORF">NNX28_00610</name>
</gene>
<dbReference type="Proteomes" id="UP001206924">
    <property type="component" value="Unassembled WGS sequence"/>
</dbReference>
<dbReference type="RefSeq" id="WP_255864430.1">
    <property type="nucleotide sequence ID" value="NZ_CP104263.1"/>
</dbReference>
<feature type="transmembrane region" description="Helical" evidence="2">
    <location>
        <begin position="7"/>
        <end position="27"/>
    </location>
</feature>
<keyword evidence="2" id="KW-0472">Membrane</keyword>
<feature type="transmembrane region" description="Helical" evidence="2">
    <location>
        <begin position="115"/>
        <end position="137"/>
    </location>
</feature>
<evidence type="ECO:0000313" key="4">
    <source>
        <dbReference type="Proteomes" id="UP001206924"/>
    </source>
</evidence>
<evidence type="ECO:0000313" key="3">
    <source>
        <dbReference type="EMBL" id="MCQ1948428.1"/>
    </source>
</evidence>
<feature type="compositionally biased region" description="Gly residues" evidence="1">
    <location>
        <begin position="151"/>
        <end position="178"/>
    </location>
</feature>
<keyword evidence="2" id="KW-1133">Transmembrane helix</keyword>
<feature type="region of interest" description="Disordered" evidence="1">
    <location>
        <begin position="148"/>
        <end position="178"/>
    </location>
</feature>
<accession>A0ABT1NL32</accession>
<name>A0ABT1NL32_9MICC</name>
<dbReference type="InterPro" id="IPR021517">
    <property type="entry name" value="DUF3180"/>
</dbReference>
<dbReference type="EMBL" id="JANFLP010000001">
    <property type="protein sequence ID" value="MCQ1948428.1"/>
    <property type="molecule type" value="Genomic_DNA"/>
</dbReference>
<reference evidence="3 4" key="1">
    <citation type="submission" date="2022-07" db="EMBL/GenBank/DDBJ databases">
        <title>Novel species in genus Arthrobacter.</title>
        <authorList>
            <person name="Liu Y."/>
        </authorList>
    </citation>
    <scope>NUCLEOTIDE SEQUENCE [LARGE SCALE GENOMIC DNA]</scope>
    <source>
        <strain evidence="4">zg-Y859</strain>
    </source>
</reference>
<keyword evidence="2" id="KW-0812">Transmembrane</keyword>
<dbReference type="Pfam" id="PF11377">
    <property type="entry name" value="DUF3180"/>
    <property type="match status" value="1"/>
</dbReference>
<organism evidence="3 4">
    <name type="scientific">Arthrobacter jinronghuae</name>
    <dbReference type="NCBI Taxonomy" id="2964609"/>
    <lineage>
        <taxon>Bacteria</taxon>
        <taxon>Bacillati</taxon>
        <taxon>Actinomycetota</taxon>
        <taxon>Actinomycetes</taxon>
        <taxon>Micrococcales</taxon>
        <taxon>Micrococcaceae</taxon>
        <taxon>Arthrobacter</taxon>
    </lineage>
</organism>
<evidence type="ECO:0000256" key="1">
    <source>
        <dbReference type="SAM" id="MobiDB-lite"/>
    </source>
</evidence>
<sequence length="178" mass="18254">MSSIQYRWLAVIGLVAGVVGWAANFFLSENGYPAPVLSSVALVAIILVAGATLFLGLRVRSWRNGRRDRNLDPLAAARTVVLAQALAYAGALLLGWHAAIFLTQLPLWSLRPGHAGTWSALAVSVGGILMIATGLIVERFCKLPPVDKDGTGPGSGGGAGNGTVNGTGDGSGDGGEYA</sequence>
<protein>
    <submittedName>
        <fullName evidence="3">DUF3180 domain-containing protein</fullName>
    </submittedName>
</protein>
<feature type="transmembrane region" description="Helical" evidence="2">
    <location>
        <begin position="80"/>
        <end position="103"/>
    </location>
</feature>
<proteinExistence type="predicted"/>
<evidence type="ECO:0000256" key="2">
    <source>
        <dbReference type="SAM" id="Phobius"/>
    </source>
</evidence>
<comment type="caution">
    <text evidence="3">The sequence shown here is derived from an EMBL/GenBank/DDBJ whole genome shotgun (WGS) entry which is preliminary data.</text>
</comment>
<feature type="transmembrane region" description="Helical" evidence="2">
    <location>
        <begin position="39"/>
        <end position="59"/>
    </location>
</feature>
<keyword evidence="4" id="KW-1185">Reference proteome</keyword>